<accession>A0A2J8ACU9</accession>
<dbReference type="InterPro" id="IPR001650">
    <property type="entry name" value="Helicase_C-like"/>
</dbReference>
<evidence type="ECO:0000256" key="3">
    <source>
        <dbReference type="ARBA" id="ARBA00022840"/>
    </source>
</evidence>
<dbReference type="GO" id="GO:0005524">
    <property type="term" value="F:ATP binding"/>
    <property type="evidence" value="ECO:0007669"/>
    <property type="project" value="UniProtKB-KW"/>
</dbReference>
<dbReference type="GO" id="GO:0005634">
    <property type="term" value="C:nucleus"/>
    <property type="evidence" value="ECO:0007669"/>
    <property type="project" value="TreeGrafter"/>
</dbReference>
<keyword evidence="6" id="KW-1185">Reference proteome</keyword>
<keyword evidence="1" id="KW-0547">Nucleotide-binding</keyword>
<feature type="domain" description="Helicase C-terminal" evidence="4">
    <location>
        <begin position="13"/>
        <end position="71"/>
    </location>
</feature>
<organism evidence="5 6">
    <name type="scientific">Tetrabaena socialis</name>
    <dbReference type="NCBI Taxonomy" id="47790"/>
    <lineage>
        <taxon>Eukaryota</taxon>
        <taxon>Viridiplantae</taxon>
        <taxon>Chlorophyta</taxon>
        <taxon>core chlorophytes</taxon>
        <taxon>Chlorophyceae</taxon>
        <taxon>CS clade</taxon>
        <taxon>Chlamydomonadales</taxon>
        <taxon>Tetrabaenaceae</taxon>
        <taxon>Tetrabaena</taxon>
    </lineage>
</organism>
<evidence type="ECO:0000313" key="6">
    <source>
        <dbReference type="Proteomes" id="UP000236333"/>
    </source>
</evidence>
<dbReference type="Proteomes" id="UP000236333">
    <property type="component" value="Unassembled WGS sequence"/>
</dbReference>
<evidence type="ECO:0000313" key="5">
    <source>
        <dbReference type="EMBL" id="PNH10337.1"/>
    </source>
</evidence>
<dbReference type="InterPro" id="IPR027417">
    <property type="entry name" value="P-loop_NTPase"/>
</dbReference>
<dbReference type="EMBL" id="PGGS01000059">
    <property type="protein sequence ID" value="PNH10337.1"/>
    <property type="molecule type" value="Genomic_DNA"/>
</dbReference>
<sequence>MAEARSAASRKPLNREEREAALSRFIHDECCGVLVMDQIGAVGLDLSFASHVMLMEPCEDLSLEQQFLIRARALPPAP</sequence>
<dbReference type="AlphaFoldDB" id="A0A2J8ACU9"/>
<keyword evidence="3" id="KW-0067">ATP-binding</keyword>
<dbReference type="InterPro" id="IPR050628">
    <property type="entry name" value="SNF2_RAD54_helicase_TF"/>
</dbReference>
<dbReference type="PANTHER" id="PTHR45626:SF14">
    <property type="entry name" value="ATP-DEPENDENT DNA HELICASE (EUROFUNG)"/>
    <property type="match status" value="1"/>
</dbReference>
<dbReference type="Gene3D" id="3.40.50.300">
    <property type="entry name" value="P-loop containing nucleotide triphosphate hydrolases"/>
    <property type="match status" value="1"/>
</dbReference>
<dbReference type="PANTHER" id="PTHR45626">
    <property type="entry name" value="TRANSCRIPTION TERMINATION FACTOR 2-RELATED"/>
    <property type="match status" value="1"/>
</dbReference>
<proteinExistence type="predicted"/>
<dbReference type="GO" id="GO:0006281">
    <property type="term" value="P:DNA repair"/>
    <property type="evidence" value="ECO:0007669"/>
    <property type="project" value="TreeGrafter"/>
</dbReference>
<reference evidence="5 6" key="1">
    <citation type="journal article" date="2017" name="Mol. Biol. Evol.">
        <title>The 4-celled Tetrabaena socialis nuclear genome reveals the essential components for genetic control of cell number at the origin of multicellularity in the volvocine lineage.</title>
        <authorList>
            <person name="Featherston J."/>
            <person name="Arakaki Y."/>
            <person name="Hanschen E.R."/>
            <person name="Ferris P.J."/>
            <person name="Michod R.E."/>
            <person name="Olson B.J.S.C."/>
            <person name="Nozaki H."/>
            <person name="Durand P.M."/>
        </authorList>
    </citation>
    <scope>NUCLEOTIDE SEQUENCE [LARGE SCALE GENOMIC DNA]</scope>
    <source>
        <strain evidence="5 6">NIES-571</strain>
    </source>
</reference>
<gene>
    <name evidence="5" type="ORF">TSOC_002945</name>
</gene>
<keyword evidence="2" id="KW-0378">Hydrolase</keyword>
<evidence type="ECO:0000259" key="4">
    <source>
        <dbReference type="Pfam" id="PF00271"/>
    </source>
</evidence>
<dbReference type="OrthoDB" id="568332at2759"/>
<comment type="caution">
    <text evidence="5">The sequence shown here is derived from an EMBL/GenBank/DDBJ whole genome shotgun (WGS) entry which is preliminary data.</text>
</comment>
<evidence type="ECO:0000256" key="1">
    <source>
        <dbReference type="ARBA" id="ARBA00022741"/>
    </source>
</evidence>
<name>A0A2J8ACU9_9CHLO</name>
<dbReference type="GO" id="GO:0016787">
    <property type="term" value="F:hydrolase activity"/>
    <property type="evidence" value="ECO:0007669"/>
    <property type="project" value="UniProtKB-KW"/>
</dbReference>
<evidence type="ECO:0000256" key="2">
    <source>
        <dbReference type="ARBA" id="ARBA00022801"/>
    </source>
</evidence>
<dbReference type="GO" id="GO:0008094">
    <property type="term" value="F:ATP-dependent activity, acting on DNA"/>
    <property type="evidence" value="ECO:0007669"/>
    <property type="project" value="TreeGrafter"/>
</dbReference>
<dbReference type="SUPFAM" id="SSF52540">
    <property type="entry name" value="P-loop containing nucleoside triphosphate hydrolases"/>
    <property type="match status" value="1"/>
</dbReference>
<dbReference type="Pfam" id="PF00271">
    <property type="entry name" value="Helicase_C"/>
    <property type="match status" value="1"/>
</dbReference>
<protein>
    <submittedName>
        <fullName evidence="5">F-box protein</fullName>
    </submittedName>
</protein>